<reference evidence="5 6" key="1">
    <citation type="submission" date="2016-11" db="EMBL/GenBank/DDBJ databases">
        <authorList>
            <person name="Jaros S."/>
            <person name="Januszkiewicz K."/>
            <person name="Wedrychowicz H."/>
        </authorList>
    </citation>
    <scope>NUCLEOTIDE SEQUENCE [LARGE SCALE GENOMIC DNA]</scope>
    <source>
        <strain evidence="5 6">DSM 10068</strain>
    </source>
</reference>
<keyword evidence="2" id="KW-0805">Transcription regulation</keyword>
<gene>
    <name evidence="5" type="ORF">SAMN02745823_00490</name>
</gene>
<dbReference type="AlphaFoldDB" id="A0A1M5UG39"/>
<evidence type="ECO:0000256" key="1">
    <source>
        <dbReference type="ARBA" id="ARBA00011046"/>
    </source>
</evidence>
<evidence type="ECO:0000256" key="3">
    <source>
        <dbReference type="ARBA" id="ARBA00023125"/>
    </source>
</evidence>
<evidence type="ECO:0000256" key="4">
    <source>
        <dbReference type="ARBA" id="ARBA00023163"/>
    </source>
</evidence>
<dbReference type="SUPFAM" id="SSF46785">
    <property type="entry name" value="Winged helix' DNA-binding domain"/>
    <property type="match status" value="1"/>
</dbReference>
<proteinExistence type="inferred from homology"/>
<dbReference type="STRING" id="1123282.SAMN02745823_00490"/>
<evidence type="ECO:0000313" key="6">
    <source>
        <dbReference type="Proteomes" id="UP000183995"/>
    </source>
</evidence>
<dbReference type="PIRSF" id="PIRSF019455">
    <property type="entry name" value="CopR_AtkY"/>
    <property type="match status" value="1"/>
</dbReference>
<dbReference type="OrthoDB" id="9795583at2"/>
<evidence type="ECO:0000256" key="2">
    <source>
        <dbReference type="ARBA" id="ARBA00023015"/>
    </source>
</evidence>
<accession>A0A1M5UG39</accession>
<keyword evidence="3" id="KW-0238">DNA-binding</keyword>
<dbReference type="GO" id="GO:0003677">
    <property type="term" value="F:DNA binding"/>
    <property type="evidence" value="ECO:0007669"/>
    <property type="project" value="UniProtKB-KW"/>
</dbReference>
<dbReference type="EMBL" id="FQXV01000001">
    <property type="protein sequence ID" value="SHH61603.1"/>
    <property type="molecule type" value="Genomic_DNA"/>
</dbReference>
<protein>
    <submittedName>
        <fullName evidence="5">Predicted transcriptional regulator</fullName>
    </submittedName>
</protein>
<dbReference type="GO" id="GO:0045892">
    <property type="term" value="P:negative regulation of DNA-templated transcription"/>
    <property type="evidence" value="ECO:0007669"/>
    <property type="project" value="InterPro"/>
</dbReference>
<sequence>MAEYIRRLPDSELEIMKIIWDAGGRVTSVQVLDRLRNKRDWKTTSVLTFLSRLADKGFLSVERQGKTNIYQALVDEQDYLEKESKSFLEKLCGNSLKTFVASLYDGKAISENDLRELRQYINEKTKEG</sequence>
<dbReference type="Pfam" id="PF03965">
    <property type="entry name" value="Penicillinase_R"/>
    <property type="match status" value="1"/>
</dbReference>
<comment type="similarity">
    <text evidence="1">Belongs to the BlaI transcriptional regulatory family.</text>
</comment>
<dbReference type="InterPro" id="IPR005650">
    <property type="entry name" value="BlaI_family"/>
</dbReference>
<dbReference type="InterPro" id="IPR036388">
    <property type="entry name" value="WH-like_DNA-bd_sf"/>
</dbReference>
<keyword evidence="6" id="KW-1185">Reference proteome</keyword>
<dbReference type="RefSeq" id="WP_073076028.1">
    <property type="nucleotide sequence ID" value="NZ_FQXV01000001.1"/>
</dbReference>
<evidence type="ECO:0000313" key="5">
    <source>
        <dbReference type="EMBL" id="SHH61603.1"/>
    </source>
</evidence>
<organism evidence="5 6">
    <name type="scientific">Sporobacter termitidis DSM 10068</name>
    <dbReference type="NCBI Taxonomy" id="1123282"/>
    <lineage>
        <taxon>Bacteria</taxon>
        <taxon>Bacillati</taxon>
        <taxon>Bacillota</taxon>
        <taxon>Clostridia</taxon>
        <taxon>Eubacteriales</taxon>
        <taxon>Oscillospiraceae</taxon>
        <taxon>Sporobacter</taxon>
    </lineage>
</organism>
<name>A0A1M5UG39_9FIRM</name>
<dbReference type="Gene3D" id="1.10.10.10">
    <property type="entry name" value="Winged helix-like DNA-binding domain superfamily/Winged helix DNA-binding domain"/>
    <property type="match status" value="1"/>
</dbReference>
<dbReference type="Proteomes" id="UP000183995">
    <property type="component" value="Unassembled WGS sequence"/>
</dbReference>
<dbReference type="InterPro" id="IPR036390">
    <property type="entry name" value="WH_DNA-bd_sf"/>
</dbReference>
<dbReference type="Gene3D" id="1.10.4040.10">
    <property type="entry name" value="Penicillinase repressor domain"/>
    <property type="match status" value="1"/>
</dbReference>
<keyword evidence="4" id="KW-0804">Transcription</keyword>